<dbReference type="Proteomes" id="UP000187013">
    <property type="component" value="Unassembled WGS sequence"/>
</dbReference>
<feature type="transmembrane region" description="Helical" evidence="1">
    <location>
        <begin position="162"/>
        <end position="180"/>
    </location>
</feature>
<keyword evidence="1" id="KW-0472">Membrane</keyword>
<accession>A0A1Q3AH72</accession>
<proteinExistence type="predicted"/>
<dbReference type="OrthoDB" id="431202at2759"/>
<comment type="caution">
    <text evidence="2">The sequence shown here is derived from an EMBL/GenBank/DDBJ whole genome shotgun (WGS) entry which is preliminary data.</text>
</comment>
<organism evidence="2 3">
    <name type="scientific">Zygosaccharomyces rouxii</name>
    <dbReference type="NCBI Taxonomy" id="4956"/>
    <lineage>
        <taxon>Eukaryota</taxon>
        <taxon>Fungi</taxon>
        <taxon>Dikarya</taxon>
        <taxon>Ascomycota</taxon>
        <taxon>Saccharomycotina</taxon>
        <taxon>Saccharomycetes</taxon>
        <taxon>Saccharomycetales</taxon>
        <taxon>Saccharomycetaceae</taxon>
        <taxon>Zygosaccharomyces</taxon>
    </lineage>
</organism>
<keyword evidence="1" id="KW-0812">Transmembrane</keyword>
<evidence type="ECO:0000256" key="1">
    <source>
        <dbReference type="SAM" id="Phobius"/>
    </source>
</evidence>
<gene>
    <name evidence="2" type="ORF">ZYGR_0AS03230</name>
</gene>
<dbReference type="PANTHER" id="PTHR31735">
    <property type="entry name" value="VACUOLAR MEMBRANE PROTEIN YPL162C"/>
    <property type="match status" value="1"/>
</dbReference>
<evidence type="ECO:0000313" key="3">
    <source>
        <dbReference type="Proteomes" id="UP000187013"/>
    </source>
</evidence>
<feature type="transmembrane region" description="Helical" evidence="1">
    <location>
        <begin position="12"/>
        <end position="33"/>
    </location>
</feature>
<dbReference type="GO" id="GO:0016020">
    <property type="term" value="C:membrane"/>
    <property type="evidence" value="ECO:0007669"/>
    <property type="project" value="TreeGrafter"/>
</dbReference>
<sequence>MGVTSQDKCQLLGPTSIVIQLAMGMAIIAGLLLKRNREHPRRKMVVWAYDVGKQLIGALEVHFINLGLSIWQQRGAILLFNGGNNDQDDDDGQCDWYFLNLLCDTTIGIPILWMVLVLIQSTLAHFEVTNIESGNYFSSASESKSPSVGSRRPLFSAFMKQSSIFIGGITVMKFIIYELLQHYEKGASWFANLLLGWCDHWPNFQVFLVMFVCPVGLNFFQYFCVDNIIKLPTTCVNSQNLENFEPESLEDSVEGSLVTDISTNPSNRGGGHAFYGSLG</sequence>
<evidence type="ECO:0008006" key="4">
    <source>
        <dbReference type="Google" id="ProtNLM"/>
    </source>
</evidence>
<protein>
    <recommendedName>
        <fullName evidence="4">Vacuolar membrane protein YPL162C</fullName>
    </recommendedName>
</protein>
<dbReference type="EMBL" id="BDGX01000045">
    <property type="protein sequence ID" value="GAV55000.1"/>
    <property type="molecule type" value="Genomic_DNA"/>
</dbReference>
<feature type="transmembrane region" description="Helical" evidence="1">
    <location>
        <begin position="200"/>
        <end position="220"/>
    </location>
</feature>
<keyword evidence="1" id="KW-1133">Transmembrane helix</keyword>
<dbReference type="Pfam" id="PF12400">
    <property type="entry name" value="STIMATE"/>
    <property type="match status" value="1"/>
</dbReference>
<evidence type="ECO:0000313" key="2">
    <source>
        <dbReference type="EMBL" id="GAV55000.1"/>
    </source>
</evidence>
<dbReference type="AlphaFoldDB" id="A0A1Q3AH72"/>
<dbReference type="InterPro" id="IPR022127">
    <property type="entry name" value="STIMATE/YPL162C"/>
</dbReference>
<dbReference type="PANTHER" id="PTHR31735:SF1">
    <property type="entry name" value="VACUOLAR MEMBRANE PROTEIN YPL162C"/>
    <property type="match status" value="1"/>
</dbReference>
<name>A0A1Q3AH72_ZYGRO</name>
<reference evidence="2 3" key="1">
    <citation type="submission" date="2016-08" db="EMBL/GenBank/DDBJ databases">
        <title>Draft genome sequence of allopolyploid Zygosaccharomyces rouxii.</title>
        <authorList>
            <person name="Watanabe J."/>
            <person name="Uehara K."/>
            <person name="Mogi Y."/>
            <person name="Tsukioka Y."/>
        </authorList>
    </citation>
    <scope>NUCLEOTIDE SEQUENCE [LARGE SCALE GENOMIC DNA]</scope>
    <source>
        <strain evidence="2 3">NBRC 110957</strain>
    </source>
</reference>